<protein>
    <submittedName>
        <fullName evidence="2">Uncharacterized protein</fullName>
    </submittedName>
</protein>
<name>A0A0P1AZH7_PLAHL</name>
<proteinExistence type="predicted"/>
<dbReference type="Proteomes" id="UP000054928">
    <property type="component" value="Unassembled WGS sequence"/>
</dbReference>
<evidence type="ECO:0000256" key="1">
    <source>
        <dbReference type="SAM" id="MobiDB-lite"/>
    </source>
</evidence>
<dbReference type="GeneID" id="36400261"/>
<feature type="region of interest" description="Disordered" evidence="1">
    <location>
        <begin position="1"/>
        <end position="29"/>
    </location>
</feature>
<feature type="compositionally biased region" description="Basic and acidic residues" evidence="1">
    <location>
        <begin position="13"/>
        <end position="25"/>
    </location>
</feature>
<reference evidence="3" key="1">
    <citation type="submission" date="2014-09" db="EMBL/GenBank/DDBJ databases">
        <authorList>
            <person name="Sharma Rahul"/>
            <person name="Thines Marco"/>
        </authorList>
    </citation>
    <scope>NUCLEOTIDE SEQUENCE [LARGE SCALE GENOMIC DNA]</scope>
</reference>
<dbReference type="OrthoDB" id="167591at2759"/>
<keyword evidence="3" id="KW-1185">Reference proteome</keyword>
<evidence type="ECO:0000313" key="3">
    <source>
        <dbReference type="Proteomes" id="UP000054928"/>
    </source>
</evidence>
<accession>A0A0P1AZH7</accession>
<organism evidence="2 3">
    <name type="scientific">Plasmopara halstedii</name>
    <name type="common">Downy mildew of sunflower</name>
    <dbReference type="NCBI Taxonomy" id="4781"/>
    <lineage>
        <taxon>Eukaryota</taxon>
        <taxon>Sar</taxon>
        <taxon>Stramenopiles</taxon>
        <taxon>Oomycota</taxon>
        <taxon>Peronosporomycetes</taxon>
        <taxon>Peronosporales</taxon>
        <taxon>Peronosporaceae</taxon>
        <taxon>Plasmopara</taxon>
    </lineage>
</organism>
<dbReference type="RefSeq" id="XP_024584247.1">
    <property type="nucleotide sequence ID" value="XM_024718894.1"/>
</dbReference>
<evidence type="ECO:0000313" key="2">
    <source>
        <dbReference type="EMBL" id="CEG47878.1"/>
    </source>
</evidence>
<dbReference type="AlphaFoldDB" id="A0A0P1AZH7"/>
<dbReference type="EMBL" id="CCYD01002864">
    <property type="protein sequence ID" value="CEG47878.1"/>
    <property type="molecule type" value="Genomic_DNA"/>
</dbReference>
<sequence>MHEEFSPTFDVDVSSKHEPTPDKSLSRPIPKASKFVHSDSADQLQIIQHLLKKRHFDRQPERLFYWHADFKQRQREINCTEPHFHVL</sequence>